<evidence type="ECO:0000256" key="4">
    <source>
        <dbReference type="ARBA" id="ARBA00023002"/>
    </source>
</evidence>
<dbReference type="PRINTS" id="PR00463">
    <property type="entry name" value="EP450I"/>
</dbReference>
<keyword evidence="3 7" id="KW-0479">Metal-binding</keyword>
<comment type="similarity">
    <text evidence="1 8">Belongs to the cytochrome P450 family.</text>
</comment>
<dbReference type="Pfam" id="PF00067">
    <property type="entry name" value="p450"/>
    <property type="match status" value="1"/>
</dbReference>
<keyword evidence="2 7" id="KW-0349">Heme</keyword>
<evidence type="ECO:0000256" key="7">
    <source>
        <dbReference type="PIRSR" id="PIRSR602401-1"/>
    </source>
</evidence>
<reference evidence="10" key="3">
    <citation type="submission" date="2025-08" db="UniProtKB">
        <authorList>
            <consortium name="RefSeq"/>
        </authorList>
    </citation>
    <scope>IDENTIFICATION</scope>
    <source>
        <strain evidence="10">NI907</strain>
    </source>
</reference>
<evidence type="ECO:0000313" key="10">
    <source>
        <dbReference type="RefSeq" id="XP_030982518.1"/>
    </source>
</evidence>
<keyword evidence="5 7" id="KW-0408">Iron</keyword>
<name>A0A6P8B5S4_PYRGI</name>
<dbReference type="InterPro" id="IPR001128">
    <property type="entry name" value="Cyt_P450"/>
</dbReference>
<dbReference type="PROSITE" id="PS00086">
    <property type="entry name" value="CYTOCHROME_P450"/>
    <property type="match status" value="1"/>
</dbReference>
<dbReference type="PANTHER" id="PTHR24291">
    <property type="entry name" value="CYTOCHROME P450 FAMILY 4"/>
    <property type="match status" value="1"/>
</dbReference>
<dbReference type="Proteomes" id="UP000515153">
    <property type="component" value="Chromosome I"/>
</dbReference>
<feature type="binding site" description="axial binding residue" evidence="7">
    <location>
        <position position="450"/>
    </location>
    <ligand>
        <name>heme</name>
        <dbReference type="ChEBI" id="CHEBI:30413"/>
    </ligand>
    <ligandPart>
        <name>Fe</name>
        <dbReference type="ChEBI" id="CHEBI:18248"/>
    </ligandPart>
</feature>
<dbReference type="KEGG" id="pgri:PgNI_05136"/>
<dbReference type="Gene3D" id="1.10.630.10">
    <property type="entry name" value="Cytochrome P450"/>
    <property type="match status" value="1"/>
</dbReference>
<evidence type="ECO:0000256" key="1">
    <source>
        <dbReference type="ARBA" id="ARBA00010617"/>
    </source>
</evidence>
<reference evidence="10" key="2">
    <citation type="submission" date="2019-10" db="EMBL/GenBank/DDBJ databases">
        <authorList>
            <consortium name="NCBI Genome Project"/>
        </authorList>
    </citation>
    <scope>NUCLEOTIDE SEQUENCE</scope>
    <source>
        <strain evidence="10">NI907</strain>
    </source>
</reference>
<dbReference type="GeneID" id="41960083"/>
<accession>A0A6P8B5S4</accession>
<keyword evidence="9" id="KW-1185">Reference proteome</keyword>
<dbReference type="AlphaFoldDB" id="A0A6P8B5S4"/>
<dbReference type="InterPro" id="IPR050196">
    <property type="entry name" value="Cytochrome_P450_Monoox"/>
</dbReference>
<gene>
    <name evidence="10" type="ORF">PgNI_05136</name>
</gene>
<dbReference type="GO" id="GO:0020037">
    <property type="term" value="F:heme binding"/>
    <property type="evidence" value="ECO:0007669"/>
    <property type="project" value="InterPro"/>
</dbReference>
<sequence>NLVVSQPLLPHSWFLGHLSIMNEFRREHPPDVNFNHFHVWIVQNYKRFLPSLQHPPAGLYLDLWPVLSAPMLFVYNPQTSAQFTSTRNTPKHQIGLDFLAPLTQMQDVSTLQGSEWKRWRNWLNPGFGSKNVTSMMTEVVDETKTFARCLEARAGRDYQWGPVFQLKMFTGKLTFDIIARAVLDKNLGEQLIEDNSVLKSTLEDQLRLMGQSQAFSFSGLKLWGDMKVAQNNKVIYDILVEDVQRGLDEFRYGTRGSKTKTILYLALKNLSEEAEEGGIGPDHPDMVNVIIANLKCFLVAGHETTASAMCFMYKVLQDYPEHTAKVRAEHEEVFGDDPDAAGEVLKAKPHLLNAIPYTTAVIKESLRMYQLASTLRAGAPDLYLTDPNLGIQCPTDGFLISDGAAGIHRDPDLWPMAEEFIPKRYLVPEGHELHPPKEAWRAFGRGPRDCIGKEIAMVEMKIAAVLTARTLDIETAWDEWDEKTDWKVWGDRLYVSGDGVGKPKEGMPVHVRRRRAKKLPS</sequence>
<proteinExistence type="inferred from homology"/>
<evidence type="ECO:0000256" key="3">
    <source>
        <dbReference type="ARBA" id="ARBA00022723"/>
    </source>
</evidence>
<dbReference type="InterPro" id="IPR036396">
    <property type="entry name" value="Cyt_P450_sf"/>
</dbReference>
<dbReference type="PRINTS" id="PR00385">
    <property type="entry name" value="P450"/>
</dbReference>
<dbReference type="GO" id="GO:0016705">
    <property type="term" value="F:oxidoreductase activity, acting on paired donors, with incorporation or reduction of molecular oxygen"/>
    <property type="evidence" value="ECO:0007669"/>
    <property type="project" value="InterPro"/>
</dbReference>
<dbReference type="RefSeq" id="XP_030982518.1">
    <property type="nucleotide sequence ID" value="XM_031125174.1"/>
</dbReference>
<comment type="cofactor">
    <cofactor evidence="7">
        <name>heme</name>
        <dbReference type="ChEBI" id="CHEBI:30413"/>
    </cofactor>
</comment>
<dbReference type="GO" id="GO:0004497">
    <property type="term" value="F:monooxygenase activity"/>
    <property type="evidence" value="ECO:0007669"/>
    <property type="project" value="UniProtKB-KW"/>
</dbReference>
<dbReference type="SUPFAM" id="SSF48264">
    <property type="entry name" value="Cytochrome P450"/>
    <property type="match status" value="1"/>
</dbReference>
<dbReference type="GO" id="GO:0005506">
    <property type="term" value="F:iron ion binding"/>
    <property type="evidence" value="ECO:0007669"/>
    <property type="project" value="InterPro"/>
</dbReference>
<evidence type="ECO:0000256" key="8">
    <source>
        <dbReference type="RuleBase" id="RU000461"/>
    </source>
</evidence>
<protein>
    <recommendedName>
        <fullName evidence="11">Cytochrome P450</fullName>
    </recommendedName>
</protein>
<evidence type="ECO:0008006" key="11">
    <source>
        <dbReference type="Google" id="ProtNLM"/>
    </source>
</evidence>
<dbReference type="PANTHER" id="PTHR24291:SF50">
    <property type="entry name" value="BIFUNCTIONAL ALBAFLAVENONE MONOOXYGENASE_TERPENE SYNTHASE"/>
    <property type="match status" value="1"/>
</dbReference>
<evidence type="ECO:0000313" key="9">
    <source>
        <dbReference type="Proteomes" id="UP000515153"/>
    </source>
</evidence>
<keyword evidence="6 8" id="KW-0503">Monooxygenase</keyword>
<reference evidence="9 10" key="1">
    <citation type="journal article" date="2019" name="Mol. Biol. Evol.">
        <title>Blast fungal genomes show frequent chromosomal changes, gene gains and losses, and effector gene turnover.</title>
        <authorList>
            <person name="Gomez Luciano L.B."/>
            <person name="Jason Tsai I."/>
            <person name="Chuma I."/>
            <person name="Tosa Y."/>
            <person name="Chen Y.H."/>
            <person name="Li J.Y."/>
            <person name="Li M.Y."/>
            <person name="Jade Lu M.Y."/>
            <person name="Nakayashiki H."/>
            <person name="Li W.H."/>
        </authorList>
    </citation>
    <scope>NUCLEOTIDE SEQUENCE [LARGE SCALE GENOMIC DNA]</scope>
    <source>
        <strain evidence="9 10">NI907</strain>
    </source>
</reference>
<evidence type="ECO:0000256" key="5">
    <source>
        <dbReference type="ARBA" id="ARBA00023004"/>
    </source>
</evidence>
<dbReference type="InterPro" id="IPR002401">
    <property type="entry name" value="Cyt_P450_E_grp-I"/>
</dbReference>
<keyword evidence="4 8" id="KW-0560">Oxidoreductase</keyword>
<feature type="non-terminal residue" evidence="10">
    <location>
        <position position="1"/>
    </location>
</feature>
<evidence type="ECO:0000256" key="6">
    <source>
        <dbReference type="ARBA" id="ARBA00023033"/>
    </source>
</evidence>
<organism evidence="9 10">
    <name type="scientific">Pyricularia grisea</name>
    <name type="common">Crabgrass-specific blast fungus</name>
    <name type="synonym">Magnaporthe grisea</name>
    <dbReference type="NCBI Taxonomy" id="148305"/>
    <lineage>
        <taxon>Eukaryota</taxon>
        <taxon>Fungi</taxon>
        <taxon>Dikarya</taxon>
        <taxon>Ascomycota</taxon>
        <taxon>Pezizomycotina</taxon>
        <taxon>Sordariomycetes</taxon>
        <taxon>Sordariomycetidae</taxon>
        <taxon>Magnaporthales</taxon>
        <taxon>Pyriculariaceae</taxon>
        <taxon>Pyricularia</taxon>
    </lineage>
</organism>
<dbReference type="InterPro" id="IPR017972">
    <property type="entry name" value="Cyt_P450_CS"/>
</dbReference>
<evidence type="ECO:0000256" key="2">
    <source>
        <dbReference type="ARBA" id="ARBA00022617"/>
    </source>
</evidence>